<comment type="subcellular location">
    <subcellularLocation>
        <location evidence="1">Periplasm</location>
    </subcellularLocation>
</comment>
<dbReference type="InterPro" id="IPR002386">
    <property type="entry name" value="Amicyanin/Pseudoazurin"/>
</dbReference>
<dbReference type="InterPro" id="IPR028096">
    <property type="entry name" value="EfeO_Cupredoxin"/>
</dbReference>
<dbReference type="Gene3D" id="2.60.40.420">
    <property type="entry name" value="Cupredoxins - blue copper proteins"/>
    <property type="match status" value="1"/>
</dbReference>
<dbReference type="Pfam" id="PF13473">
    <property type="entry name" value="Cupredoxin_1"/>
    <property type="match status" value="1"/>
</dbReference>
<keyword evidence="4" id="KW-0249">Electron transport</keyword>
<organism evidence="7 8">
    <name type="scientific">Rhodanobacter panaciterrae</name>
    <dbReference type="NCBI Taxonomy" id="490572"/>
    <lineage>
        <taxon>Bacteria</taxon>
        <taxon>Pseudomonadati</taxon>
        <taxon>Pseudomonadota</taxon>
        <taxon>Gammaproteobacteria</taxon>
        <taxon>Lysobacterales</taxon>
        <taxon>Rhodanobacteraceae</taxon>
        <taxon>Rhodanobacter</taxon>
    </lineage>
</organism>
<dbReference type="InterPro" id="IPR008972">
    <property type="entry name" value="Cupredoxin"/>
</dbReference>
<dbReference type="PRINTS" id="PR00155">
    <property type="entry name" value="AMICYANIN"/>
</dbReference>
<name>A0ABQ2ZTA2_9GAMM</name>
<dbReference type="CDD" id="cd13921">
    <property type="entry name" value="Amicyanin"/>
    <property type="match status" value="1"/>
</dbReference>
<dbReference type="InterPro" id="IPR052721">
    <property type="entry name" value="ET_Amicyanin"/>
</dbReference>
<keyword evidence="3" id="KW-0574">Periplasm</keyword>
<evidence type="ECO:0000313" key="8">
    <source>
        <dbReference type="Proteomes" id="UP000621898"/>
    </source>
</evidence>
<evidence type="ECO:0000256" key="3">
    <source>
        <dbReference type="ARBA" id="ARBA00022764"/>
    </source>
</evidence>
<feature type="signal peptide" evidence="5">
    <location>
        <begin position="1"/>
        <end position="39"/>
    </location>
</feature>
<comment type="caution">
    <text evidence="7">The sequence shown here is derived from an EMBL/GenBank/DDBJ whole genome shotgun (WGS) entry which is preliminary data.</text>
</comment>
<dbReference type="InterPro" id="IPR035668">
    <property type="entry name" value="Amicyanin"/>
</dbReference>
<dbReference type="Proteomes" id="UP000621898">
    <property type="component" value="Unassembled WGS sequence"/>
</dbReference>
<keyword evidence="5" id="KW-0732">Signal</keyword>
<evidence type="ECO:0000256" key="4">
    <source>
        <dbReference type="ARBA" id="ARBA00022982"/>
    </source>
</evidence>
<evidence type="ECO:0000256" key="1">
    <source>
        <dbReference type="ARBA" id="ARBA00004418"/>
    </source>
</evidence>
<proteinExistence type="predicted"/>
<sequence length="131" mass="13929">MKAIARGFARPHALRWHPTVLLALGVLCCVSMASPAAMAASAAASKAMHTQQIEIRNFAFAPATLTVPAGTRVVWTNQDEEPHVITSAGSQFASSKGLDTSDSYAVTFSKPGTYAYYCSIHPMMVGTIIVQ</sequence>
<feature type="domain" description="EfeO-type cupredoxin-like" evidence="6">
    <location>
        <begin position="36"/>
        <end position="130"/>
    </location>
</feature>
<evidence type="ECO:0000256" key="5">
    <source>
        <dbReference type="SAM" id="SignalP"/>
    </source>
</evidence>
<dbReference type="SUPFAM" id="SSF49503">
    <property type="entry name" value="Cupredoxins"/>
    <property type="match status" value="1"/>
</dbReference>
<evidence type="ECO:0000313" key="7">
    <source>
        <dbReference type="EMBL" id="GGY23890.1"/>
    </source>
</evidence>
<feature type="chain" id="PRO_5046967681" description="EfeO-type cupredoxin-like domain-containing protein" evidence="5">
    <location>
        <begin position="40"/>
        <end position="131"/>
    </location>
</feature>
<reference evidence="8" key="1">
    <citation type="journal article" date="2019" name="Int. J. Syst. Evol. Microbiol.">
        <title>The Global Catalogue of Microorganisms (GCM) 10K type strain sequencing project: providing services to taxonomists for standard genome sequencing and annotation.</title>
        <authorList>
            <consortium name="The Broad Institute Genomics Platform"/>
            <consortium name="The Broad Institute Genome Sequencing Center for Infectious Disease"/>
            <person name="Wu L."/>
            <person name="Ma J."/>
        </authorList>
    </citation>
    <scope>NUCLEOTIDE SEQUENCE [LARGE SCALE GENOMIC DNA]</scope>
    <source>
        <strain evidence="8">KCTC 22232</strain>
    </source>
</reference>
<dbReference type="PANTHER" id="PTHR36507:SF1">
    <property type="entry name" value="BLL1555 PROTEIN"/>
    <property type="match status" value="1"/>
</dbReference>
<gene>
    <name evidence="7" type="ORF">GCM10008098_16820</name>
</gene>
<protein>
    <recommendedName>
        <fullName evidence="6">EfeO-type cupredoxin-like domain-containing protein</fullName>
    </recommendedName>
</protein>
<keyword evidence="8" id="KW-1185">Reference proteome</keyword>
<accession>A0ABQ2ZTA2</accession>
<evidence type="ECO:0000256" key="2">
    <source>
        <dbReference type="ARBA" id="ARBA00022448"/>
    </source>
</evidence>
<evidence type="ECO:0000259" key="6">
    <source>
        <dbReference type="Pfam" id="PF13473"/>
    </source>
</evidence>
<dbReference type="PANTHER" id="PTHR36507">
    <property type="entry name" value="BLL1555 PROTEIN"/>
    <property type="match status" value="1"/>
</dbReference>
<dbReference type="EMBL" id="BMXT01000001">
    <property type="protein sequence ID" value="GGY23890.1"/>
    <property type="molecule type" value="Genomic_DNA"/>
</dbReference>
<keyword evidence="2" id="KW-0813">Transport</keyword>